<comment type="caution">
    <text evidence="1">The sequence shown here is derived from an EMBL/GenBank/DDBJ whole genome shotgun (WGS) entry which is preliminary data.</text>
</comment>
<dbReference type="InterPro" id="IPR008969">
    <property type="entry name" value="CarboxyPept-like_regulatory"/>
</dbReference>
<dbReference type="Proteomes" id="UP000460257">
    <property type="component" value="Unassembled WGS sequence"/>
</dbReference>
<protein>
    <submittedName>
        <fullName evidence="1">Carboxypeptidase regulatory-like domain-containing protein</fullName>
    </submittedName>
</protein>
<dbReference type="SUPFAM" id="SSF49464">
    <property type="entry name" value="Carboxypeptidase regulatory domain-like"/>
    <property type="match status" value="1"/>
</dbReference>
<evidence type="ECO:0000313" key="1">
    <source>
        <dbReference type="EMBL" id="MQN00612.1"/>
    </source>
</evidence>
<dbReference type="Gene3D" id="2.60.40.1120">
    <property type="entry name" value="Carboxypeptidase-like, regulatory domain"/>
    <property type="match status" value="1"/>
</dbReference>
<keyword evidence="2" id="KW-1185">Reference proteome</keyword>
<evidence type="ECO:0000313" key="2">
    <source>
        <dbReference type="Proteomes" id="UP000460257"/>
    </source>
</evidence>
<sequence length="229" mass="25630">MHKSWSGRVFDENNSPFRKNLHIEGGEGKEFSIVPTCTYATGQITGSVIGASDNNPVKTRVIAKLNGVEIYSTDTDDDGKFSFEEFKTGDDIDVVSYKVRKNWNAITGDENIVAQGSIESNDEGNFELNLKPGNYTIQFEKDGYIDNEMNVAVVSNSEQTLNVAMSPEQLYPNDGLIRIVLTWGENPYDIDSHLTGPTSDGNGRYEIYYNNLALLFNFYCDKIILVCEF</sequence>
<name>A0A6N7IXW9_9FIRM</name>
<proteinExistence type="predicted"/>
<organism evidence="1 2">
    <name type="scientific">Candidatus Weimeria bifida</name>
    <dbReference type="NCBI Taxonomy" id="2599074"/>
    <lineage>
        <taxon>Bacteria</taxon>
        <taxon>Bacillati</taxon>
        <taxon>Bacillota</taxon>
        <taxon>Clostridia</taxon>
        <taxon>Lachnospirales</taxon>
        <taxon>Lachnospiraceae</taxon>
        <taxon>Candidatus Weimeria</taxon>
    </lineage>
</organism>
<dbReference type="EMBL" id="VOGC01000002">
    <property type="protein sequence ID" value="MQN00612.1"/>
    <property type="molecule type" value="Genomic_DNA"/>
</dbReference>
<gene>
    <name evidence="1" type="ORF">FRC54_01235</name>
</gene>
<reference evidence="1" key="1">
    <citation type="journal article" date="2020" name="Appl. Environ. Microbiol.">
        <title>Medium-Chain Fatty Acid Synthesis by 'Candidatus Weimeria bifida' gen. nov., sp. nov., and 'Candidatus Pseudoramibacter fermentans' sp. nov.</title>
        <authorList>
            <person name="Scarborough M.J."/>
            <person name="Myers K.S."/>
            <person name="Donohue T.J."/>
            <person name="Noguera D.R."/>
        </authorList>
    </citation>
    <scope>NUCLEOTIDE SEQUENCE</scope>
    <source>
        <strain evidence="1">LCO1.1</strain>
    </source>
</reference>
<dbReference type="GO" id="GO:0004180">
    <property type="term" value="F:carboxypeptidase activity"/>
    <property type="evidence" value="ECO:0007669"/>
    <property type="project" value="UniProtKB-KW"/>
</dbReference>
<dbReference type="AlphaFoldDB" id="A0A6N7IXW9"/>
<accession>A0A6N7IXW9</accession>